<evidence type="ECO:0000313" key="2">
    <source>
        <dbReference type="EMBL" id="RAK35644.1"/>
    </source>
</evidence>
<dbReference type="EMBL" id="QLMJ01000009">
    <property type="protein sequence ID" value="RAK35644.1"/>
    <property type="molecule type" value="Genomic_DNA"/>
</dbReference>
<proteinExistence type="predicted"/>
<keyword evidence="1" id="KW-1133">Transmembrane helix</keyword>
<dbReference type="Proteomes" id="UP000249341">
    <property type="component" value="Unassembled WGS sequence"/>
</dbReference>
<sequence>MTDLLRTLDDEPDTPSTVDIRRAIVAARRKRAFRRGVVGASAACFTVAASVAGFVMTKPSAVAPLVAASSSPSPTPPGLAACTLSRLPVPDKEPMALVSGGDPTGSWIVGRTYPKSGGYQAVLWHEGTVAKVMLPGDLEESLQDVNASGTVVGWSYDASGPVPYAYRDGTVTRLASSGSALAINEAGRIAGDDGKGHPVVWASAGAKPVRLGVPAGTTDAQARDIDLDGTIVGSLGLEIPYVWMPDGTHRELPMPEIDGKPAAIAQAFDIRNGWVTGMASTTSLKGSRGTAPVIAVRWNLRTGVTEVTDGLQYPADAVNAYGWQIGTDRKGYAVVLAGDDVVRLPDLASHRADGTATIASSISDDGRVIAGQSDDAGGTIQAVMWRCR</sequence>
<keyword evidence="1" id="KW-0472">Membrane</keyword>
<name>A0A327ZAC3_9ACTN</name>
<dbReference type="AlphaFoldDB" id="A0A327ZAC3"/>
<accession>A0A327ZAC3</accession>
<reference evidence="2 3" key="1">
    <citation type="submission" date="2018-06" db="EMBL/GenBank/DDBJ databases">
        <title>Genomic Encyclopedia of Type Strains, Phase III (KMG-III): the genomes of soil and plant-associated and newly described type strains.</title>
        <authorList>
            <person name="Whitman W."/>
        </authorList>
    </citation>
    <scope>NUCLEOTIDE SEQUENCE [LARGE SCALE GENOMIC DNA]</scope>
    <source>
        <strain evidence="2 3">CGMCC 4.7090</strain>
    </source>
</reference>
<comment type="caution">
    <text evidence="2">The sequence shown here is derived from an EMBL/GenBank/DDBJ whole genome shotgun (WGS) entry which is preliminary data.</text>
</comment>
<keyword evidence="3" id="KW-1185">Reference proteome</keyword>
<organism evidence="2 3">
    <name type="scientific">Actinoplanes lutulentus</name>
    <dbReference type="NCBI Taxonomy" id="1287878"/>
    <lineage>
        <taxon>Bacteria</taxon>
        <taxon>Bacillati</taxon>
        <taxon>Actinomycetota</taxon>
        <taxon>Actinomycetes</taxon>
        <taxon>Micromonosporales</taxon>
        <taxon>Micromonosporaceae</taxon>
        <taxon>Actinoplanes</taxon>
    </lineage>
</organism>
<protein>
    <recommendedName>
        <fullName evidence="4">HAF family extracellular repeat protein</fullName>
    </recommendedName>
</protein>
<keyword evidence="1" id="KW-0812">Transmembrane</keyword>
<feature type="transmembrane region" description="Helical" evidence="1">
    <location>
        <begin position="37"/>
        <end position="56"/>
    </location>
</feature>
<evidence type="ECO:0000313" key="3">
    <source>
        <dbReference type="Proteomes" id="UP000249341"/>
    </source>
</evidence>
<gene>
    <name evidence="2" type="ORF">B0I29_109117</name>
</gene>
<evidence type="ECO:0008006" key="4">
    <source>
        <dbReference type="Google" id="ProtNLM"/>
    </source>
</evidence>
<evidence type="ECO:0000256" key="1">
    <source>
        <dbReference type="SAM" id="Phobius"/>
    </source>
</evidence>